<gene>
    <name evidence="2" type="ORF">LCGC14_0477930</name>
</gene>
<evidence type="ECO:0000313" key="2">
    <source>
        <dbReference type="EMBL" id="KKN65857.1"/>
    </source>
</evidence>
<dbReference type="AlphaFoldDB" id="A0A0F9STD6"/>
<keyword evidence="1" id="KW-0472">Membrane</keyword>
<feature type="transmembrane region" description="Helical" evidence="1">
    <location>
        <begin position="38"/>
        <end position="68"/>
    </location>
</feature>
<evidence type="ECO:0000256" key="1">
    <source>
        <dbReference type="SAM" id="Phobius"/>
    </source>
</evidence>
<name>A0A0F9STD6_9ZZZZ</name>
<sequence length="74" mass="8316">MKRTKDGGALVEFTDGKVERLNIEEFERTRAIRNLIRVSVITGTIIIETVIGSSYLVTLGVTFVMIGWRLSTGW</sequence>
<organism evidence="2">
    <name type="scientific">marine sediment metagenome</name>
    <dbReference type="NCBI Taxonomy" id="412755"/>
    <lineage>
        <taxon>unclassified sequences</taxon>
        <taxon>metagenomes</taxon>
        <taxon>ecological metagenomes</taxon>
    </lineage>
</organism>
<keyword evidence="1" id="KW-0812">Transmembrane</keyword>
<comment type="caution">
    <text evidence="2">The sequence shown here is derived from an EMBL/GenBank/DDBJ whole genome shotgun (WGS) entry which is preliminary data.</text>
</comment>
<protein>
    <submittedName>
        <fullName evidence="2">Uncharacterized protein</fullName>
    </submittedName>
</protein>
<dbReference type="EMBL" id="LAZR01000515">
    <property type="protein sequence ID" value="KKN65857.1"/>
    <property type="molecule type" value="Genomic_DNA"/>
</dbReference>
<keyword evidence="1" id="KW-1133">Transmembrane helix</keyword>
<reference evidence="2" key="1">
    <citation type="journal article" date="2015" name="Nature">
        <title>Complex archaea that bridge the gap between prokaryotes and eukaryotes.</title>
        <authorList>
            <person name="Spang A."/>
            <person name="Saw J.H."/>
            <person name="Jorgensen S.L."/>
            <person name="Zaremba-Niedzwiedzka K."/>
            <person name="Martijn J."/>
            <person name="Lind A.E."/>
            <person name="van Eijk R."/>
            <person name="Schleper C."/>
            <person name="Guy L."/>
            <person name="Ettema T.J."/>
        </authorList>
    </citation>
    <scope>NUCLEOTIDE SEQUENCE</scope>
</reference>
<proteinExistence type="predicted"/>
<accession>A0A0F9STD6</accession>